<dbReference type="InterPro" id="IPR036390">
    <property type="entry name" value="WH_DNA-bd_sf"/>
</dbReference>
<sequence>MTSALAGSVYQAREGETMPEPFLVQYVRRQKALGKEISEPLLRLLEGGILGAGIPEGESSPEEARVASGEALLANLPPPFLSRRLVEPAPPSWSHDDLRAEALRLASLALERGEREGTLPGLTEGERKVYRLLLALGILALLRRGKVPPKALAQVTAFAPNEALAAAVGVSTATLYRILAGLEAKGLVARRAWRVPATVHGKTGVYTAGTVYAVRMPHRERRPRVGVEDLRHRWRDLDEDISAGRTAWRAVRESIDSPPKGDLEALEFVLRFSLPPGELKTALLIDSLTAVNLRGPARRARVWEVALGLAKEFRDPGSVAFYAKLLWGALRLTWYGLREDALKVLEWAIARVREAMAAGGRRIHRPGALLASLLKQQGLLQAIQEAPAWRVA</sequence>
<protein>
    <recommendedName>
        <fullName evidence="3">Replication protein</fullName>
    </recommendedName>
</protein>
<comment type="caution">
    <text evidence="1">The sequence shown here is derived from an EMBL/GenBank/DDBJ whole genome shotgun (WGS) entry which is preliminary data.</text>
</comment>
<name>A0A0A2WRV9_THEFI</name>
<dbReference type="EMBL" id="JPSL02000027">
    <property type="protein sequence ID" value="KGQ21035.2"/>
    <property type="molecule type" value="Genomic_DNA"/>
</dbReference>
<dbReference type="AlphaFoldDB" id="A0A0A2WRV9"/>
<evidence type="ECO:0008006" key="3">
    <source>
        <dbReference type="Google" id="ProtNLM"/>
    </source>
</evidence>
<dbReference type="SUPFAM" id="SSF46785">
    <property type="entry name" value="Winged helix' DNA-binding domain"/>
    <property type="match status" value="1"/>
</dbReference>
<proteinExistence type="predicted"/>
<accession>A0A0A2WRV9</accession>
<dbReference type="Proteomes" id="UP000030364">
    <property type="component" value="Unassembled WGS sequence"/>
</dbReference>
<evidence type="ECO:0000313" key="2">
    <source>
        <dbReference type="Proteomes" id="UP000030364"/>
    </source>
</evidence>
<keyword evidence="2" id="KW-1185">Reference proteome</keyword>
<reference evidence="1 2" key="1">
    <citation type="journal article" date="2015" name="Genome Announc.">
        <title>Draft Genome Sequence of the Thermophile Thermus filiformis ATCC 43280, Producer of Carotenoid-(Di)glucoside-Branched Fatty Acid (Di)esters and Source of Hyperthermostable Enzymes of Biotechnological Interest.</title>
        <authorList>
            <person name="Mandelli F."/>
            <person name="Oliveira Ramires B."/>
            <person name="Couger M.B."/>
            <person name="Paixao D.A."/>
            <person name="Camilo C.M."/>
            <person name="Polikarpov I."/>
            <person name="Prade R."/>
            <person name="Riano-Pachon D.M."/>
            <person name="Squina F.M."/>
        </authorList>
    </citation>
    <scope>NUCLEOTIDE SEQUENCE [LARGE SCALE GENOMIC DNA]</scope>
    <source>
        <strain evidence="1 2">ATCC 43280</strain>
    </source>
</reference>
<evidence type="ECO:0000313" key="1">
    <source>
        <dbReference type="EMBL" id="KGQ21035.2"/>
    </source>
</evidence>
<organism evidence="1 2">
    <name type="scientific">Thermus filiformis</name>
    <dbReference type="NCBI Taxonomy" id="276"/>
    <lineage>
        <taxon>Bacteria</taxon>
        <taxon>Thermotogati</taxon>
        <taxon>Deinococcota</taxon>
        <taxon>Deinococci</taxon>
        <taxon>Thermales</taxon>
        <taxon>Thermaceae</taxon>
        <taxon>Thermus</taxon>
    </lineage>
</organism>
<gene>
    <name evidence="1" type="ORF">THFILI_00245</name>
</gene>